<sequence>MHGRPEVHSSPIERAFAEHRSLLHAVAYRVLGSVTEAEDVVQDAWLRWSRVDVATVADTEGYLVRVTTRLAIDRLRSARVRRESYVGSWLPEPILTDSDAAQNVLLKESVSTAMLLVLETLSPVERAVFVLSEAFGYGHHEIAHFVGRKHATVRQIALRARKAVETRHRRYDTDQATRRQATERFLAACLGGDLKALMEVLAPDVTMVSDGGGFTGAPRTAIHGRERVARAVLILSAHRPHGSRAQVFQVNDGPGIIIHAGRTPVLAVTFHLVKGAIEVIHVVSNPEKLTSVAL</sequence>
<dbReference type="EMBL" id="JADBEF010000001">
    <property type="protein sequence ID" value="MBE1562205.1"/>
    <property type="molecule type" value="Genomic_DNA"/>
</dbReference>
<dbReference type="SUPFAM" id="SSF88946">
    <property type="entry name" value="Sigma2 domain of RNA polymerase sigma factors"/>
    <property type="match status" value="1"/>
</dbReference>
<dbReference type="NCBIfam" id="TIGR02937">
    <property type="entry name" value="sigma70-ECF"/>
    <property type="match status" value="1"/>
</dbReference>
<reference evidence="8 9" key="1">
    <citation type="submission" date="2020-10" db="EMBL/GenBank/DDBJ databases">
        <title>Sequencing the genomes of 1000 actinobacteria strains.</title>
        <authorList>
            <person name="Klenk H.-P."/>
        </authorList>
    </citation>
    <scope>NUCLEOTIDE SEQUENCE [LARGE SCALE GENOMIC DNA]</scope>
    <source>
        <strain evidence="8 9">DSM 43748</strain>
    </source>
</reference>
<comment type="similarity">
    <text evidence="1">Belongs to the sigma-70 factor family. ECF subfamily.</text>
</comment>
<dbReference type="SUPFAM" id="SSF88659">
    <property type="entry name" value="Sigma3 and sigma4 domains of RNA polymerase sigma factors"/>
    <property type="match status" value="1"/>
</dbReference>
<gene>
    <name evidence="8" type="ORF">H4W81_004984</name>
</gene>
<dbReference type="InterPro" id="IPR007627">
    <property type="entry name" value="RNA_pol_sigma70_r2"/>
</dbReference>
<keyword evidence="9" id="KW-1185">Reference proteome</keyword>
<evidence type="ECO:0000256" key="3">
    <source>
        <dbReference type="ARBA" id="ARBA00023015"/>
    </source>
</evidence>
<dbReference type="Proteomes" id="UP000661607">
    <property type="component" value="Unassembled WGS sequence"/>
</dbReference>
<dbReference type="RefSeq" id="WP_192776972.1">
    <property type="nucleotide sequence ID" value="NZ_BAAASY010000039.1"/>
</dbReference>
<evidence type="ECO:0000259" key="6">
    <source>
        <dbReference type="Pfam" id="PF04542"/>
    </source>
</evidence>
<accession>A0ABR9KJK8</accession>
<dbReference type="InterPro" id="IPR013324">
    <property type="entry name" value="RNA_pol_sigma_r3/r4-like"/>
</dbReference>
<organism evidence="8 9">
    <name type="scientific">Nonomuraea africana</name>
    <dbReference type="NCBI Taxonomy" id="46171"/>
    <lineage>
        <taxon>Bacteria</taxon>
        <taxon>Bacillati</taxon>
        <taxon>Actinomycetota</taxon>
        <taxon>Actinomycetes</taxon>
        <taxon>Streptosporangiales</taxon>
        <taxon>Streptosporangiaceae</taxon>
        <taxon>Nonomuraea</taxon>
    </lineage>
</organism>
<feature type="domain" description="RNA polymerase sigma factor 70 region 4 type 2" evidence="7">
    <location>
        <begin position="114"/>
        <end position="163"/>
    </location>
</feature>
<keyword evidence="5" id="KW-0804">Transcription</keyword>
<name>A0ABR9KJK8_9ACTN</name>
<evidence type="ECO:0000313" key="8">
    <source>
        <dbReference type="EMBL" id="MBE1562205.1"/>
    </source>
</evidence>
<dbReference type="SUPFAM" id="SSF54427">
    <property type="entry name" value="NTF2-like"/>
    <property type="match status" value="1"/>
</dbReference>
<evidence type="ECO:0000313" key="9">
    <source>
        <dbReference type="Proteomes" id="UP000661607"/>
    </source>
</evidence>
<dbReference type="InterPro" id="IPR052704">
    <property type="entry name" value="ECF_Sigma-70_Domain"/>
</dbReference>
<evidence type="ECO:0000256" key="5">
    <source>
        <dbReference type="ARBA" id="ARBA00023163"/>
    </source>
</evidence>
<keyword evidence="3" id="KW-0805">Transcription regulation</keyword>
<comment type="subunit">
    <text evidence="2">Interacts transiently with the RNA polymerase catalytic core formed by RpoA, RpoB, RpoC and RpoZ (2 alpha, 1 beta, 1 beta' and 1 omega subunit) to form the RNA polymerase holoenzyme that can initiate transcription.</text>
</comment>
<protein>
    <submittedName>
        <fullName evidence="8">RNA polymerase sigma-70 factor (ECF subfamily)</fullName>
    </submittedName>
</protein>
<dbReference type="Gene3D" id="3.10.450.50">
    <property type="match status" value="1"/>
</dbReference>
<dbReference type="InterPro" id="IPR014284">
    <property type="entry name" value="RNA_pol_sigma-70_dom"/>
</dbReference>
<evidence type="ECO:0000256" key="2">
    <source>
        <dbReference type="ARBA" id="ARBA00011344"/>
    </source>
</evidence>
<evidence type="ECO:0000259" key="7">
    <source>
        <dbReference type="Pfam" id="PF08281"/>
    </source>
</evidence>
<proteinExistence type="inferred from homology"/>
<dbReference type="InterPro" id="IPR032710">
    <property type="entry name" value="NTF2-like_dom_sf"/>
</dbReference>
<dbReference type="Gene3D" id="1.10.1740.10">
    <property type="match status" value="1"/>
</dbReference>
<keyword evidence="4" id="KW-0731">Sigma factor</keyword>
<dbReference type="NCBIfam" id="NF007214">
    <property type="entry name" value="PRK09636.1"/>
    <property type="match status" value="1"/>
</dbReference>
<dbReference type="PANTHER" id="PTHR30173">
    <property type="entry name" value="SIGMA 19 FACTOR"/>
    <property type="match status" value="1"/>
</dbReference>
<dbReference type="Pfam" id="PF04542">
    <property type="entry name" value="Sigma70_r2"/>
    <property type="match status" value="1"/>
</dbReference>
<dbReference type="Pfam" id="PF08281">
    <property type="entry name" value="Sigma70_r4_2"/>
    <property type="match status" value="1"/>
</dbReference>
<feature type="domain" description="RNA polymerase sigma-70 region 2" evidence="6">
    <location>
        <begin position="16"/>
        <end position="79"/>
    </location>
</feature>
<dbReference type="InterPro" id="IPR013249">
    <property type="entry name" value="RNA_pol_sigma70_r4_t2"/>
</dbReference>
<comment type="caution">
    <text evidence="8">The sequence shown here is derived from an EMBL/GenBank/DDBJ whole genome shotgun (WGS) entry which is preliminary data.</text>
</comment>
<evidence type="ECO:0000256" key="1">
    <source>
        <dbReference type="ARBA" id="ARBA00010641"/>
    </source>
</evidence>
<dbReference type="InterPro" id="IPR036388">
    <property type="entry name" value="WH-like_DNA-bd_sf"/>
</dbReference>
<dbReference type="InterPro" id="IPR013325">
    <property type="entry name" value="RNA_pol_sigma_r2"/>
</dbReference>
<dbReference type="Gene3D" id="1.10.10.10">
    <property type="entry name" value="Winged helix-like DNA-binding domain superfamily/Winged helix DNA-binding domain"/>
    <property type="match status" value="1"/>
</dbReference>
<evidence type="ECO:0000256" key="4">
    <source>
        <dbReference type="ARBA" id="ARBA00023082"/>
    </source>
</evidence>
<dbReference type="PANTHER" id="PTHR30173:SF36">
    <property type="entry name" value="ECF RNA POLYMERASE SIGMA FACTOR SIGJ"/>
    <property type="match status" value="1"/>
</dbReference>